<feature type="domain" description="GST N-terminal" evidence="8">
    <location>
        <begin position="145"/>
        <end position="231"/>
    </location>
</feature>
<accession>A0A9W6T4P4</accession>
<dbReference type="InterPro" id="IPR040079">
    <property type="entry name" value="Glutathione_S-Trfase"/>
</dbReference>
<dbReference type="PROSITE" id="PS50405">
    <property type="entry name" value="GST_CTER"/>
    <property type="match status" value="1"/>
</dbReference>
<keyword evidence="11" id="KW-1185">Reference proteome</keyword>
<protein>
    <recommendedName>
        <fullName evidence="5 6">Protein URE2</fullName>
    </recommendedName>
</protein>
<dbReference type="InterPro" id="IPR036249">
    <property type="entry name" value="Thioredoxin-like_sf"/>
</dbReference>
<keyword evidence="3 6" id="KW-0534">Nitrate assimilation</keyword>
<evidence type="ECO:0000256" key="6">
    <source>
        <dbReference type="PIRNR" id="PIRNR037861"/>
    </source>
</evidence>
<dbReference type="PIRSF" id="PIRSF037861">
    <property type="entry name" value="Prion_URE2"/>
    <property type="match status" value="1"/>
</dbReference>
<comment type="subunit">
    <text evidence="2 6">Homodimer.</text>
</comment>
<dbReference type="SUPFAM" id="SSF47616">
    <property type="entry name" value="GST C-terminal domain-like"/>
    <property type="match status" value="1"/>
</dbReference>
<evidence type="ECO:0000256" key="2">
    <source>
        <dbReference type="ARBA" id="ARBA00011738"/>
    </source>
</evidence>
<dbReference type="Proteomes" id="UP001165120">
    <property type="component" value="Unassembled WGS sequence"/>
</dbReference>
<dbReference type="InterPro" id="IPR017298">
    <property type="entry name" value="Ure2"/>
</dbReference>
<organism evidence="10 11">
    <name type="scientific">Candida boidinii</name>
    <name type="common">Yeast</name>
    <dbReference type="NCBI Taxonomy" id="5477"/>
    <lineage>
        <taxon>Eukaryota</taxon>
        <taxon>Fungi</taxon>
        <taxon>Dikarya</taxon>
        <taxon>Ascomycota</taxon>
        <taxon>Saccharomycotina</taxon>
        <taxon>Pichiomycetes</taxon>
        <taxon>Pichiales</taxon>
        <taxon>Pichiaceae</taxon>
        <taxon>Ogataea</taxon>
        <taxon>Ogataea/Candida clade</taxon>
    </lineage>
</organism>
<dbReference type="InterPro" id="IPR036282">
    <property type="entry name" value="Glutathione-S-Trfase_C_sf"/>
</dbReference>
<dbReference type="InterPro" id="IPR004045">
    <property type="entry name" value="Glutathione_S-Trfase_N"/>
</dbReference>
<feature type="compositionally biased region" description="Low complexity" evidence="7">
    <location>
        <begin position="25"/>
        <end position="47"/>
    </location>
</feature>
<evidence type="ECO:0000256" key="3">
    <source>
        <dbReference type="ARBA" id="ARBA00023063"/>
    </source>
</evidence>
<dbReference type="Gene3D" id="1.20.1050.10">
    <property type="match status" value="1"/>
</dbReference>
<proteinExistence type="inferred from homology"/>
<feature type="domain" description="GST C-terminal" evidence="9">
    <location>
        <begin position="240"/>
        <end position="390"/>
    </location>
</feature>
<dbReference type="GO" id="GO:0006808">
    <property type="term" value="P:regulation of nitrogen utilization"/>
    <property type="evidence" value="ECO:0007669"/>
    <property type="project" value="InterPro"/>
</dbReference>
<dbReference type="PANTHER" id="PTHR44051:SF3">
    <property type="entry name" value="TRANSCRIPTIONAL REGULATOR URE2"/>
    <property type="match status" value="1"/>
</dbReference>
<dbReference type="Pfam" id="PF00043">
    <property type="entry name" value="GST_C"/>
    <property type="match status" value="1"/>
</dbReference>
<dbReference type="OrthoDB" id="422574at2759"/>
<sequence>MNNNNNNPTGAISHLSAGLRNVSLSENSSTNSINNSNNLSNASSIRNDVSMSDNNTLNTVNQNNNQNITDNNNNSNNNNNNNNNNININNRFNGGRKSISGSYSRQSNLDHYSVKNQFEQETNQTLNEDSVSRLKEFFNNGPYNEGFTLISHRSAPNGFKVAIILSELDLPYSTILLDFNKGEQRAPEFLTINPNGRVPALIDHSNRDQNVSIWESGAIILYLVEKKLKEFGSCSIWSDNLVEQSQILSWLFFQTSGHAPMIGQALHFRYFHSINVPSAIDRYTDEVRRVYGVVEMALAEKREAVIMEMDAENASSYSAGLTPLSQSRYFDYPVWLVGDRCTIADLCFVTWNYVVDRIGIDLKSEFPEVFKWTKHIMRRPGVLRALKGNE</sequence>
<dbReference type="SFLD" id="SFLDG00358">
    <property type="entry name" value="Main_(cytGST)"/>
    <property type="match status" value="1"/>
</dbReference>
<dbReference type="PANTHER" id="PTHR44051">
    <property type="entry name" value="GLUTATHIONE S-TRANSFERASE-RELATED"/>
    <property type="match status" value="1"/>
</dbReference>
<evidence type="ECO:0000313" key="10">
    <source>
        <dbReference type="EMBL" id="GME74704.1"/>
    </source>
</evidence>
<evidence type="ECO:0000259" key="9">
    <source>
        <dbReference type="PROSITE" id="PS50405"/>
    </source>
</evidence>
<dbReference type="SFLD" id="SFLDS00019">
    <property type="entry name" value="Glutathione_Transferase_(cytos"/>
    <property type="match status" value="1"/>
</dbReference>
<dbReference type="GO" id="GO:0042128">
    <property type="term" value="P:nitrate assimilation"/>
    <property type="evidence" value="ECO:0007669"/>
    <property type="project" value="UniProtKB-KW"/>
</dbReference>
<comment type="function">
    <text evidence="4">Plays an important role in the cellular response to the nitrogen source. URE2 gene plays a major part in the repression of GLN1 and GDH2 genes by glutamine, and is required for the inactivation of glutamine synthetase. URE2 gene product may catalytically inactivate GLN3 in response to an increase in the intracellular concentration of glutamine.</text>
</comment>
<comment type="similarity">
    <text evidence="1 6">Belongs to the GST superfamily.</text>
</comment>
<dbReference type="CDD" id="cd03048">
    <property type="entry name" value="GST_N_Ure2p_like"/>
    <property type="match status" value="1"/>
</dbReference>
<evidence type="ECO:0000259" key="8">
    <source>
        <dbReference type="PROSITE" id="PS50404"/>
    </source>
</evidence>
<dbReference type="EMBL" id="BSXN01001845">
    <property type="protein sequence ID" value="GME74704.1"/>
    <property type="molecule type" value="Genomic_DNA"/>
</dbReference>
<evidence type="ECO:0000256" key="4">
    <source>
        <dbReference type="ARBA" id="ARBA00058785"/>
    </source>
</evidence>
<dbReference type="GO" id="GO:0008104">
    <property type="term" value="P:intracellular protein localization"/>
    <property type="evidence" value="ECO:0007669"/>
    <property type="project" value="UniProtKB-ARBA"/>
</dbReference>
<feature type="compositionally biased region" description="Low complexity" evidence="7">
    <location>
        <begin position="54"/>
        <end position="90"/>
    </location>
</feature>
<dbReference type="Pfam" id="PF02798">
    <property type="entry name" value="GST_N"/>
    <property type="match status" value="1"/>
</dbReference>
<comment type="caution">
    <text evidence="10">The sequence shown here is derived from an EMBL/GenBank/DDBJ whole genome shotgun (WGS) entry which is preliminary data.</text>
</comment>
<gene>
    <name evidence="10" type="ORF">Cboi02_000450600</name>
</gene>
<evidence type="ECO:0000256" key="7">
    <source>
        <dbReference type="SAM" id="MobiDB-lite"/>
    </source>
</evidence>
<dbReference type="InterPro" id="IPR004046">
    <property type="entry name" value="GST_C"/>
</dbReference>
<reference evidence="10" key="1">
    <citation type="submission" date="2023-04" db="EMBL/GenBank/DDBJ databases">
        <title>Candida boidinii NBRC 10035.</title>
        <authorList>
            <person name="Ichikawa N."/>
            <person name="Sato H."/>
            <person name="Tonouchi N."/>
        </authorList>
    </citation>
    <scope>NUCLEOTIDE SEQUENCE</scope>
    <source>
        <strain evidence="10">NBRC 10035</strain>
    </source>
</reference>
<evidence type="ECO:0000256" key="5">
    <source>
        <dbReference type="ARBA" id="ARBA00074210"/>
    </source>
</evidence>
<dbReference type="GO" id="GO:0003714">
    <property type="term" value="F:transcription corepressor activity"/>
    <property type="evidence" value="ECO:0007669"/>
    <property type="project" value="InterPro"/>
</dbReference>
<dbReference type="PROSITE" id="PS50404">
    <property type="entry name" value="GST_NTER"/>
    <property type="match status" value="1"/>
</dbReference>
<dbReference type="AlphaFoldDB" id="A0A9W6T4P4"/>
<name>A0A9W6T4P4_CANBO</name>
<evidence type="ECO:0000313" key="11">
    <source>
        <dbReference type="Proteomes" id="UP001165120"/>
    </source>
</evidence>
<dbReference type="InterPro" id="IPR010987">
    <property type="entry name" value="Glutathione-S-Trfase_C-like"/>
</dbReference>
<dbReference type="SUPFAM" id="SSF52833">
    <property type="entry name" value="Thioredoxin-like"/>
    <property type="match status" value="1"/>
</dbReference>
<dbReference type="Gene3D" id="3.40.30.10">
    <property type="entry name" value="Glutaredoxin"/>
    <property type="match status" value="1"/>
</dbReference>
<dbReference type="FunFam" id="1.20.1050.10:FF:000034">
    <property type="entry name" value="Transcriptional regulator URE2"/>
    <property type="match status" value="1"/>
</dbReference>
<feature type="region of interest" description="Disordered" evidence="7">
    <location>
        <begin position="25"/>
        <end position="104"/>
    </location>
</feature>
<evidence type="ECO:0000256" key="1">
    <source>
        <dbReference type="ARBA" id="ARBA00007409"/>
    </source>
</evidence>